<evidence type="ECO:0000313" key="5">
    <source>
        <dbReference type="Proteomes" id="UP000178771"/>
    </source>
</evidence>
<evidence type="ECO:0000256" key="2">
    <source>
        <dbReference type="PROSITE-ProRule" id="PRU00464"/>
    </source>
</evidence>
<organism evidence="4 5">
    <name type="scientific">candidate division WWE3 bacterium RIFCSPLOWO2_01_FULL_39_13</name>
    <dbReference type="NCBI Taxonomy" id="1802624"/>
    <lineage>
        <taxon>Bacteria</taxon>
        <taxon>Katanobacteria</taxon>
    </lineage>
</organism>
<protein>
    <recommendedName>
        <fullName evidence="3">HIT domain-containing protein</fullName>
    </recommendedName>
</protein>
<dbReference type="InterPro" id="IPR011146">
    <property type="entry name" value="HIT-like"/>
</dbReference>
<dbReference type="PANTHER" id="PTHR23089">
    <property type="entry name" value="HISTIDINE TRIAD HIT PROTEIN"/>
    <property type="match status" value="1"/>
</dbReference>
<dbReference type="InterPro" id="IPR036265">
    <property type="entry name" value="HIT-like_sf"/>
</dbReference>
<proteinExistence type="predicted"/>
<gene>
    <name evidence="4" type="ORF">A2982_04125</name>
</gene>
<evidence type="ECO:0000259" key="3">
    <source>
        <dbReference type="PROSITE" id="PS51084"/>
    </source>
</evidence>
<dbReference type="PROSITE" id="PS51084">
    <property type="entry name" value="HIT_2"/>
    <property type="match status" value="1"/>
</dbReference>
<reference evidence="4 5" key="1">
    <citation type="journal article" date="2016" name="Nat. Commun.">
        <title>Thousands of microbial genomes shed light on interconnected biogeochemical processes in an aquifer system.</title>
        <authorList>
            <person name="Anantharaman K."/>
            <person name="Brown C.T."/>
            <person name="Hug L.A."/>
            <person name="Sharon I."/>
            <person name="Castelle C.J."/>
            <person name="Probst A.J."/>
            <person name="Thomas B.C."/>
            <person name="Singh A."/>
            <person name="Wilkins M.J."/>
            <person name="Karaoz U."/>
            <person name="Brodie E.L."/>
            <person name="Williams K.H."/>
            <person name="Hubbard S.S."/>
            <person name="Banfield J.F."/>
        </authorList>
    </citation>
    <scope>NUCLEOTIDE SEQUENCE [LARGE SCALE GENOMIC DNA]</scope>
</reference>
<feature type="domain" description="HIT" evidence="3">
    <location>
        <begin position="5"/>
        <end position="109"/>
    </location>
</feature>
<dbReference type="Gene3D" id="3.30.428.10">
    <property type="entry name" value="HIT-like"/>
    <property type="match status" value="1"/>
</dbReference>
<comment type="caution">
    <text evidence="4">The sequence shown here is derived from an EMBL/GenBank/DDBJ whole genome shotgun (WGS) entry which is preliminary data.</text>
</comment>
<dbReference type="Pfam" id="PF01230">
    <property type="entry name" value="HIT"/>
    <property type="match status" value="1"/>
</dbReference>
<dbReference type="EMBL" id="MEVH01000027">
    <property type="protein sequence ID" value="OGC51265.1"/>
    <property type="molecule type" value="Genomic_DNA"/>
</dbReference>
<dbReference type="STRING" id="1802624.A2982_04125"/>
<evidence type="ECO:0000256" key="1">
    <source>
        <dbReference type="PIRSR" id="PIRSR601310-1"/>
    </source>
</evidence>
<dbReference type="AlphaFoldDB" id="A0A1F4V220"/>
<dbReference type="Proteomes" id="UP000178771">
    <property type="component" value="Unassembled WGS sequence"/>
</dbReference>
<evidence type="ECO:0000313" key="4">
    <source>
        <dbReference type="EMBL" id="OGC51265.1"/>
    </source>
</evidence>
<dbReference type="SUPFAM" id="SSF54197">
    <property type="entry name" value="HIT-like"/>
    <property type="match status" value="1"/>
</dbReference>
<comment type="caution">
    <text evidence="2">Lacks conserved residue(s) required for the propagation of feature annotation.</text>
</comment>
<feature type="active site" description="Tele-AMP-histidine intermediate" evidence="1">
    <location>
        <position position="98"/>
    </location>
</feature>
<name>A0A1F4V220_UNCKA</name>
<dbReference type="GO" id="GO:0003824">
    <property type="term" value="F:catalytic activity"/>
    <property type="evidence" value="ECO:0007669"/>
    <property type="project" value="InterPro"/>
</dbReference>
<dbReference type="InterPro" id="IPR001310">
    <property type="entry name" value="Histidine_triad_HIT"/>
</dbReference>
<accession>A0A1F4V220</accession>
<sequence>MVGIAFGTPLSKLLPIKRVKETDKVLAFWHPKPFWEKHILLVPKKHIKSLDTLKDEDSEYIKEVYKVARDIVIELGWNETEYTILTNGGTRQEVNQIHFHLSSGKQLSH</sequence>